<dbReference type="GO" id="GO:0009055">
    <property type="term" value="F:electron transfer activity"/>
    <property type="evidence" value="ECO:0007669"/>
    <property type="project" value="InterPro"/>
</dbReference>
<protein>
    <submittedName>
        <fullName evidence="6">Electron transfer flavoprotein subunit beta/FixA family protein</fullName>
    </submittedName>
</protein>
<dbReference type="Gene3D" id="3.40.50.620">
    <property type="entry name" value="HUPs"/>
    <property type="match status" value="1"/>
</dbReference>
<evidence type="ECO:0000256" key="3">
    <source>
        <dbReference type="ARBA" id="ARBA00022448"/>
    </source>
</evidence>
<keyword evidence="7" id="KW-1185">Reference proteome</keyword>
<evidence type="ECO:0000256" key="1">
    <source>
        <dbReference type="ARBA" id="ARBA00007557"/>
    </source>
</evidence>
<comment type="similarity">
    <text evidence="1">Belongs to the ETF beta-subunit/FixA family.</text>
</comment>
<dbReference type="Proteomes" id="UP000295710">
    <property type="component" value="Unassembled WGS sequence"/>
</dbReference>
<dbReference type="AlphaFoldDB" id="A0A4R4FAZ2"/>
<dbReference type="EMBL" id="SMMX01000015">
    <property type="protein sequence ID" value="TDA20764.1"/>
    <property type="molecule type" value="Genomic_DNA"/>
</dbReference>
<dbReference type="InterPro" id="IPR012255">
    <property type="entry name" value="ETF_b"/>
</dbReference>
<dbReference type="InterPro" id="IPR014729">
    <property type="entry name" value="Rossmann-like_a/b/a_fold"/>
</dbReference>
<organism evidence="6 7">
    <name type="scientific">Extibacter muris</name>
    <dbReference type="NCBI Taxonomy" id="1796622"/>
    <lineage>
        <taxon>Bacteria</taxon>
        <taxon>Bacillati</taxon>
        <taxon>Bacillota</taxon>
        <taxon>Clostridia</taxon>
        <taxon>Lachnospirales</taxon>
        <taxon>Lachnospiraceae</taxon>
        <taxon>Extibacter</taxon>
    </lineage>
</organism>
<sequence length="271" mass="30197">MKILGCFKIVPDLDLIAEEDWIADGQLQVDTSYAKLSWNCFDEGALEMMLKLSDLSEGFDVVYELNALTVGRQRHESFLKTLYALKFEHAVRVEAEEDQDIRFCPEIIAELVAGYIAGTSPQDVVVMGMQSSEGCNMKTPLLLAEALGWPCITEVTALEPVDEGHLKVTSEEDGRTAVQVVGVPCVLAVGNAPSSYLRVPTLKDKMKLGKKPIEHIVPDWEQLLEKEQNVELTELAAVEERRDAVLIEGGTPEEKARELYESYLKGRLEKI</sequence>
<proteinExistence type="inferred from homology"/>
<evidence type="ECO:0000256" key="4">
    <source>
        <dbReference type="ARBA" id="ARBA00022982"/>
    </source>
</evidence>
<dbReference type="Pfam" id="PF01012">
    <property type="entry name" value="ETF"/>
    <property type="match status" value="1"/>
</dbReference>
<dbReference type="PANTHER" id="PTHR21294">
    <property type="entry name" value="ELECTRON TRANSFER FLAVOPROTEIN BETA-SUBUNIT"/>
    <property type="match status" value="1"/>
</dbReference>
<dbReference type="SMART" id="SM00893">
    <property type="entry name" value="ETF"/>
    <property type="match status" value="1"/>
</dbReference>
<keyword evidence="3" id="KW-0813">Transport</keyword>
<evidence type="ECO:0000313" key="7">
    <source>
        <dbReference type="Proteomes" id="UP000295710"/>
    </source>
</evidence>
<dbReference type="RefSeq" id="WP_132279633.1">
    <property type="nucleotide sequence ID" value="NZ_JAOBST010000015.1"/>
</dbReference>
<evidence type="ECO:0000259" key="5">
    <source>
        <dbReference type="SMART" id="SM00893"/>
    </source>
</evidence>
<gene>
    <name evidence="6" type="ORF">E1963_15010</name>
</gene>
<feature type="domain" description="Electron transfer flavoprotein alpha/beta-subunit N-terminal" evidence="5">
    <location>
        <begin position="26"/>
        <end position="225"/>
    </location>
</feature>
<dbReference type="SUPFAM" id="SSF52402">
    <property type="entry name" value="Adenine nucleotide alpha hydrolases-like"/>
    <property type="match status" value="1"/>
</dbReference>
<dbReference type="InterPro" id="IPR014730">
    <property type="entry name" value="ETF_a/b_N"/>
</dbReference>
<evidence type="ECO:0000256" key="2">
    <source>
        <dbReference type="ARBA" id="ARBA00011355"/>
    </source>
</evidence>
<name>A0A4R4FAZ2_9FIRM</name>
<comment type="subunit">
    <text evidence="2">Heterodimer of an alpha and a beta subunit.</text>
</comment>
<evidence type="ECO:0000313" key="6">
    <source>
        <dbReference type="EMBL" id="TDA20764.1"/>
    </source>
</evidence>
<keyword evidence="4" id="KW-0249">Electron transport</keyword>
<reference evidence="6 7" key="1">
    <citation type="journal article" date="2016" name="Nat. Microbiol.">
        <title>The Mouse Intestinal Bacterial Collection (miBC) provides host-specific insight into cultured diversity and functional potential of the gut microbiota.</title>
        <authorList>
            <person name="Lagkouvardos I."/>
            <person name="Pukall R."/>
            <person name="Abt B."/>
            <person name="Foesel B.U."/>
            <person name="Meier-Kolthoff J.P."/>
            <person name="Kumar N."/>
            <person name="Bresciani A."/>
            <person name="Martinez I."/>
            <person name="Just S."/>
            <person name="Ziegler C."/>
            <person name="Brugiroux S."/>
            <person name="Garzetti D."/>
            <person name="Wenning M."/>
            <person name="Bui T.P."/>
            <person name="Wang J."/>
            <person name="Hugenholtz F."/>
            <person name="Plugge C.M."/>
            <person name="Peterson D.A."/>
            <person name="Hornef M.W."/>
            <person name="Baines J.F."/>
            <person name="Smidt H."/>
            <person name="Walter J."/>
            <person name="Kristiansen K."/>
            <person name="Nielsen H.B."/>
            <person name="Haller D."/>
            <person name="Overmann J."/>
            <person name="Stecher B."/>
            <person name="Clavel T."/>
        </authorList>
    </citation>
    <scope>NUCLEOTIDE SEQUENCE [LARGE SCALE GENOMIC DNA]</scope>
    <source>
        <strain evidence="6 7">DSM 28560</strain>
    </source>
</reference>
<accession>A0A4R4FAZ2</accession>
<dbReference type="PANTHER" id="PTHR21294:SF8">
    <property type="entry name" value="ELECTRON TRANSFER FLAVOPROTEIN SUBUNIT BETA"/>
    <property type="match status" value="1"/>
</dbReference>
<comment type="caution">
    <text evidence="6">The sequence shown here is derived from an EMBL/GenBank/DDBJ whole genome shotgun (WGS) entry which is preliminary data.</text>
</comment>